<dbReference type="InterPro" id="IPR039422">
    <property type="entry name" value="MarR/SlyA-like"/>
</dbReference>
<keyword evidence="1" id="KW-0238">DNA-binding</keyword>
<dbReference type="AlphaFoldDB" id="A0A433X6H5"/>
<evidence type="ECO:0000259" key="2">
    <source>
        <dbReference type="PROSITE" id="PS50995"/>
    </source>
</evidence>
<dbReference type="InterPro" id="IPR036388">
    <property type="entry name" value="WH-like_DNA-bd_sf"/>
</dbReference>
<dbReference type="PANTHER" id="PTHR33164:SF57">
    <property type="entry name" value="MARR-FAMILY TRANSCRIPTIONAL REGULATOR"/>
    <property type="match status" value="1"/>
</dbReference>
<dbReference type="InterPro" id="IPR000835">
    <property type="entry name" value="HTH_MarR-typ"/>
</dbReference>
<dbReference type="EMBL" id="RZNX01000006">
    <property type="protein sequence ID" value="RUT29597.1"/>
    <property type="molecule type" value="Genomic_DNA"/>
</dbReference>
<dbReference type="RefSeq" id="WP_127199980.1">
    <property type="nucleotide sequence ID" value="NZ_RZNX01000006.1"/>
</dbReference>
<dbReference type="CDD" id="cd00090">
    <property type="entry name" value="HTH_ARSR"/>
    <property type="match status" value="1"/>
</dbReference>
<gene>
    <name evidence="3" type="ORF">EJP77_14580</name>
</gene>
<dbReference type="PRINTS" id="PR00598">
    <property type="entry name" value="HTHMARR"/>
</dbReference>
<accession>A0A433X6H5</accession>
<feature type="domain" description="HTH marR-type" evidence="2">
    <location>
        <begin position="1"/>
        <end position="138"/>
    </location>
</feature>
<evidence type="ECO:0000313" key="3">
    <source>
        <dbReference type="EMBL" id="RUT29597.1"/>
    </source>
</evidence>
<sequence>MEELIFKAVIDLVTMINRTDRDKKMIASAGVEMEAAAFQVFGGIAHLQSTSVGDLANLMGKNYSSVSRQIDKLEAAGLVHTYPSVDDSRIRLSELTSYGKEIYSMINSTRQRLMQEALGDWTPEDKNSLLNHLRRLTDSLNKFD</sequence>
<dbReference type="PROSITE" id="PS50995">
    <property type="entry name" value="HTH_MARR_2"/>
    <property type="match status" value="1"/>
</dbReference>
<name>A0A433X6H5_9BACL</name>
<dbReference type="Gene3D" id="1.10.10.10">
    <property type="entry name" value="Winged helix-like DNA-binding domain superfamily/Winged helix DNA-binding domain"/>
    <property type="match status" value="1"/>
</dbReference>
<dbReference type="SUPFAM" id="SSF46785">
    <property type="entry name" value="Winged helix' DNA-binding domain"/>
    <property type="match status" value="1"/>
</dbReference>
<dbReference type="SMART" id="SM00347">
    <property type="entry name" value="HTH_MARR"/>
    <property type="match status" value="1"/>
</dbReference>
<dbReference type="Proteomes" id="UP000272464">
    <property type="component" value="Unassembled WGS sequence"/>
</dbReference>
<dbReference type="InterPro" id="IPR011991">
    <property type="entry name" value="ArsR-like_HTH"/>
</dbReference>
<dbReference type="GO" id="GO:0003677">
    <property type="term" value="F:DNA binding"/>
    <property type="evidence" value="ECO:0007669"/>
    <property type="project" value="UniProtKB-KW"/>
</dbReference>
<evidence type="ECO:0000256" key="1">
    <source>
        <dbReference type="ARBA" id="ARBA00023125"/>
    </source>
</evidence>
<reference evidence="3 4" key="1">
    <citation type="submission" date="2018-12" db="EMBL/GenBank/DDBJ databases">
        <authorList>
            <person name="Sun L."/>
            <person name="Chen Z."/>
        </authorList>
    </citation>
    <scope>NUCLEOTIDE SEQUENCE [LARGE SCALE GENOMIC DNA]</scope>
    <source>
        <strain evidence="3 4">3-5-3</strain>
    </source>
</reference>
<dbReference type="PANTHER" id="PTHR33164">
    <property type="entry name" value="TRANSCRIPTIONAL REGULATOR, MARR FAMILY"/>
    <property type="match status" value="1"/>
</dbReference>
<keyword evidence="4" id="KW-1185">Reference proteome</keyword>
<dbReference type="OrthoDB" id="2608887at2"/>
<dbReference type="Pfam" id="PF12802">
    <property type="entry name" value="MarR_2"/>
    <property type="match status" value="1"/>
</dbReference>
<protein>
    <submittedName>
        <fullName evidence="3">MarR family transcriptional regulator</fullName>
    </submittedName>
</protein>
<proteinExistence type="predicted"/>
<dbReference type="GO" id="GO:0006950">
    <property type="term" value="P:response to stress"/>
    <property type="evidence" value="ECO:0007669"/>
    <property type="project" value="TreeGrafter"/>
</dbReference>
<dbReference type="GO" id="GO:0003700">
    <property type="term" value="F:DNA-binding transcription factor activity"/>
    <property type="evidence" value="ECO:0007669"/>
    <property type="project" value="InterPro"/>
</dbReference>
<evidence type="ECO:0000313" key="4">
    <source>
        <dbReference type="Proteomes" id="UP000272464"/>
    </source>
</evidence>
<organism evidence="3 4">
    <name type="scientific">Paenibacillus zeisoli</name>
    <dbReference type="NCBI Taxonomy" id="2496267"/>
    <lineage>
        <taxon>Bacteria</taxon>
        <taxon>Bacillati</taxon>
        <taxon>Bacillota</taxon>
        <taxon>Bacilli</taxon>
        <taxon>Bacillales</taxon>
        <taxon>Paenibacillaceae</taxon>
        <taxon>Paenibacillus</taxon>
    </lineage>
</organism>
<comment type="caution">
    <text evidence="3">The sequence shown here is derived from an EMBL/GenBank/DDBJ whole genome shotgun (WGS) entry which is preliminary data.</text>
</comment>
<dbReference type="InterPro" id="IPR036390">
    <property type="entry name" value="WH_DNA-bd_sf"/>
</dbReference>